<feature type="domain" description="PHP" evidence="9">
    <location>
        <begin position="5"/>
        <end position="245"/>
    </location>
</feature>
<dbReference type="Proteomes" id="UP000186136">
    <property type="component" value="Unassembled WGS sequence"/>
</dbReference>
<dbReference type="InterPro" id="IPR010140">
    <property type="entry name" value="Histidinol_P_phosphatase_HisJ"/>
</dbReference>
<proteinExistence type="inferred from homology"/>
<comment type="caution">
    <text evidence="10">The sequence shown here is derived from an EMBL/GenBank/DDBJ whole genome shotgun (WGS) entry which is preliminary data.</text>
</comment>
<dbReference type="Pfam" id="PF02811">
    <property type="entry name" value="PHP"/>
    <property type="match status" value="1"/>
</dbReference>
<dbReference type="UniPathway" id="UPA00031">
    <property type="reaction ID" value="UER00013"/>
</dbReference>
<evidence type="ECO:0000313" key="10">
    <source>
        <dbReference type="EMBL" id="GAV29003.1"/>
    </source>
</evidence>
<dbReference type="GO" id="GO:0000105">
    <property type="term" value="P:L-histidine biosynthetic process"/>
    <property type="evidence" value="ECO:0007669"/>
    <property type="project" value="UniProtKB-UniRule"/>
</dbReference>
<dbReference type="GO" id="GO:0005737">
    <property type="term" value="C:cytoplasm"/>
    <property type="evidence" value="ECO:0007669"/>
    <property type="project" value="TreeGrafter"/>
</dbReference>
<evidence type="ECO:0000256" key="8">
    <source>
        <dbReference type="RuleBase" id="RU366003"/>
    </source>
</evidence>
<evidence type="ECO:0000256" key="3">
    <source>
        <dbReference type="ARBA" id="ARBA00013085"/>
    </source>
</evidence>
<organism evidence="10 11">
    <name type="scientific">Pichia membranifaciens</name>
    <dbReference type="NCBI Taxonomy" id="4926"/>
    <lineage>
        <taxon>Eukaryota</taxon>
        <taxon>Fungi</taxon>
        <taxon>Dikarya</taxon>
        <taxon>Ascomycota</taxon>
        <taxon>Saccharomycotina</taxon>
        <taxon>Pichiomycetes</taxon>
        <taxon>Pichiales</taxon>
        <taxon>Pichiaceae</taxon>
        <taxon>Pichia</taxon>
    </lineage>
</organism>
<keyword evidence="11" id="KW-1185">Reference proteome</keyword>
<evidence type="ECO:0000256" key="7">
    <source>
        <dbReference type="ARBA" id="ARBA00049158"/>
    </source>
</evidence>
<keyword evidence="4 8" id="KW-0028">Amino-acid biosynthesis</keyword>
<dbReference type="SUPFAM" id="SSF89550">
    <property type="entry name" value="PHP domain-like"/>
    <property type="match status" value="1"/>
</dbReference>
<dbReference type="OrthoDB" id="5957391at2759"/>
<sequence>MPYSHHSHSGSFCKHAHDTLDSVIKTAENKRFKVFCLTEHVPRLSQEFLYPEELELNMSPKSLMDQFQNYVVTARAHQQKLNSNSNPGRTKLLVGFESEGGVNEEHLDYCLQLRKDIDADLIVGSVHHVNGTDIDFDQQTWDRAVTECDGVRGLYREYFKLVSNMIRKLKPEVVAHFDLIRLFANTEIEVENVENGEIKFQTIKVTQEEKLGITIEEDWPEVWALIEDSVNLIVELGLTVELNSSAIRKGWDTPYPKDDIMQLMISKGVKFVLSDDSHGNDQVGLNYQIVLEYIKKMGIEKIWYYDLDEIDNSSVRDGKGQVVLSYTSIEELIQEDFWKINYPALFA</sequence>
<gene>
    <name evidence="10" type="ORF">PMKS-002482</name>
</gene>
<comment type="pathway">
    <text evidence="1 8">Amino-acid biosynthesis; L-histidine biosynthesis; L-histidine from 5-phospho-alpha-D-ribose 1-diphosphate: step 8/9.</text>
</comment>
<evidence type="ECO:0000256" key="6">
    <source>
        <dbReference type="ARBA" id="ARBA00023102"/>
    </source>
</evidence>
<dbReference type="Gene3D" id="3.20.20.140">
    <property type="entry name" value="Metal-dependent hydrolases"/>
    <property type="match status" value="1"/>
</dbReference>
<evidence type="ECO:0000256" key="4">
    <source>
        <dbReference type="ARBA" id="ARBA00022605"/>
    </source>
</evidence>
<protein>
    <recommendedName>
        <fullName evidence="3 8">Histidinol-phosphatase</fullName>
        <shortName evidence="8">HolPase</shortName>
        <ecNumber evidence="3 8">3.1.3.15</ecNumber>
    </recommendedName>
</protein>
<name>A0A1Q2YHY9_9ASCO</name>
<comment type="similarity">
    <text evidence="2 8">Belongs to the PHP hydrolase family. HisK subfamily.</text>
</comment>
<comment type="catalytic activity">
    <reaction evidence="7 8">
        <text>L-histidinol phosphate + H2O = L-histidinol + phosphate</text>
        <dbReference type="Rhea" id="RHEA:14465"/>
        <dbReference type="ChEBI" id="CHEBI:15377"/>
        <dbReference type="ChEBI" id="CHEBI:43474"/>
        <dbReference type="ChEBI" id="CHEBI:57699"/>
        <dbReference type="ChEBI" id="CHEBI:57980"/>
        <dbReference type="EC" id="3.1.3.15"/>
    </reaction>
</comment>
<dbReference type="InterPro" id="IPR004013">
    <property type="entry name" value="PHP_dom"/>
</dbReference>
<dbReference type="PANTHER" id="PTHR21039">
    <property type="entry name" value="HISTIDINOL PHOSPHATASE-RELATED"/>
    <property type="match status" value="1"/>
</dbReference>
<evidence type="ECO:0000256" key="5">
    <source>
        <dbReference type="ARBA" id="ARBA00022801"/>
    </source>
</evidence>
<evidence type="ECO:0000256" key="1">
    <source>
        <dbReference type="ARBA" id="ARBA00004970"/>
    </source>
</evidence>
<dbReference type="InterPro" id="IPR016195">
    <property type="entry name" value="Pol/histidinol_Pase-like"/>
</dbReference>
<dbReference type="EMBL" id="BDGI01000093">
    <property type="protein sequence ID" value="GAV29003.1"/>
    <property type="molecule type" value="Genomic_DNA"/>
</dbReference>
<dbReference type="PANTHER" id="PTHR21039:SF0">
    <property type="entry name" value="HISTIDINOL-PHOSPHATASE"/>
    <property type="match status" value="1"/>
</dbReference>
<keyword evidence="5 8" id="KW-0378">Hydrolase</keyword>
<keyword evidence="6 8" id="KW-0368">Histidine biosynthesis</keyword>
<dbReference type="EC" id="3.1.3.15" evidence="3 8"/>
<evidence type="ECO:0000313" key="11">
    <source>
        <dbReference type="Proteomes" id="UP000186136"/>
    </source>
</evidence>
<dbReference type="GO" id="GO:0004401">
    <property type="term" value="F:histidinol-phosphatase activity"/>
    <property type="evidence" value="ECO:0007669"/>
    <property type="project" value="UniProtKB-UniRule"/>
</dbReference>
<dbReference type="AlphaFoldDB" id="A0A1Q2YHY9"/>
<accession>A0A1Q2YHY9</accession>
<evidence type="ECO:0000259" key="9">
    <source>
        <dbReference type="Pfam" id="PF02811"/>
    </source>
</evidence>
<reference evidence="10 11" key="1">
    <citation type="submission" date="2016-08" db="EMBL/GenBank/DDBJ databases">
        <title>Whole genome shotgun sequence of Pichia membranifaciens KS47-1.</title>
        <authorList>
            <person name="Konishi M."/>
            <person name="Ishida M."/>
            <person name="Arakawa T."/>
            <person name="Kato Y."/>
            <person name="Horiuchi J."/>
        </authorList>
    </citation>
    <scope>NUCLEOTIDE SEQUENCE [LARGE SCALE GENOMIC DNA]</scope>
    <source>
        <strain evidence="10 11">KS47-1</strain>
    </source>
</reference>
<dbReference type="NCBIfam" id="TIGR01856">
    <property type="entry name" value="hisJ_fam"/>
    <property type="match status" value="1"/>
</dbReference>
<evidence type="ECO:0000256" key="2">
    <source>
        <dbReference type="ARBA" id="ARBA00009152"/>
    </source>
</evidence>